<dbReference type="InterPro" id="IPR001736">
    <property type="entry name" value="PLipase_D/transphosphatidylase"/>
</dbReference>
<dbReference type="RefSeq" id="WP_378288726.1">
    <property type="nucleotide sequence ID" value="NZ_JBHSON010000091.1"/>
</dbReference>
<evidence type="ECO:0000259" key="1">
    <source>
        <dbReference type="PROSITE" id="PS50035"/>
    </source>
</evidence>
<dbReference type="EMBL" id="JBHSON010000091">
    <property type="protein sequence ID" value="MFC5752590.1"/>
    <property type="molecule type" value="Genomic_DNA"/>
</dbReference>
<dbReference type="SMART" id="SM00155">
    <property type="entry name" value="PLDc"/>
    <property type="match status" value="1"/>
</dbReference>
<evidence type="ECO:0000313" key="2">
    <source>
        <dbReference type="EMBL" id="MFC5752590.1"/>
    </source>
</evidence>
<dbReference type="NCBIfam" id="NF038319">
    <property type="entry name" value="DISARM_DrmC_I"/>
    <property type="match status" value="1"/>
</dbReference>
<sequence>MSPPLAAVIADLTRDLPPGCVADWARILRSVSLPGPGVEATLIEATPGPVAAAKVERFATAWRTGRPPLPGAAVALALEVGAASYAEQHARQTDVMVSGPVSLGADTAVRLTGSVITEVIRGSERSLLVVSFAAFGVAAVLAELERAVHRGVRIDLVLESGRADGGTLRGTGAEAAFASLGGAVTFWSWPAPRRPMVRGARAAMHAKLVAADERVAVLGSANLTDRALAHNIELGVAVRDPDAVGRIVRHFRSLMRPGEGPLEPVPRASRPRS</sequence>
<comment type="caution">
    <text evidence="2">The sequence shown here is derived from an EMBL/GenBank/DDBJ whole genome shotgun (WGS) entry which is preliminary data.</text>
</comment>
<dbReference type="InterPro" id="IPR047955">
    <property type="entry name" value="DrmC-like"/>
</dbReference>
<feature type="domain" description="PLD phosphodiesterase" evidence="1">
    <location>
        <begin position="200"/>
        <end position="227"/>
    </location>
</feature>
<dbReference type="InterPro" id="IPR025202">
    <property type="entry name" value="PLD-like_dom"/>
</dbReference>
<reference evidence="3" key="1">
    <citation type="journal article" date="2019" name="Int. J. Syst. Evol. Microbiol.">
        <title>The Global Catalogue of Microorganisms (GCM) 10K type strain sequencing project: providing services to taxonomists for standard genome sequencing and annotation.</title>
        <authorList>
            <consortium name="The Broad Institute Genomics Platform"/>
            <consortium name="The Broad Institute Genome Sequencing Center for Infectious Disease"/>
            <person name="Wu L."/>
            <person name="Ma J."/>
        </authorList>
    </citation>
    <scope>NUCLEOTIDE SEQUENCE [LARGE SCALE GENOMIC DNA]</scope>
    <source>
        <strain evidence="3">KCTC 42087</strain>
    </source>
</reference>
<dbReference type="Pfam" id="PF13091">
    <property type="entry name" value="PLDc_2"/>
    <property type="match status" value="1"/>
</dbReference>
<organism evidence="2 3">
    <name type="scientific">Actinomadura rugatobispora</name>
    <dbReference type="NCBI Taxonomy" id="1994"/>
    <lineage>
        <taxon>Bacteria</taxon>
        <taxon>Bacillati</taxon>
        <taxon>Actinomycetota</taxon>
        <taxon>Actinomycetes</taxon>
        <taxon>Streptosporangiales</taxon>
        <taxon>Thermomonosporaceae</taxon>
        <taxon>Actinomadura</taxon>
    </lineage>
</organism>
<evidence type="ECO:0000313" key="3">
    <source>
        <dbReference type="Proteomes" id="UP001596074"/>
    </source>
</evidence>
<dbReference type="SUPFAM" id="SSF56024">
    <property type="entry name" value="Phospholipase D/nuclease"/>
    <property type="match status" value="1"/>
</dbReference>
<dbReference type="PANTHER" id="PTHR21248:SF22">
    <property type="entry name" value="PHOSPHOLIPASE D"/>
    <property type="match status" value="1"/>
</dbReference>
<dbReference type="PANTHER" id="PTHR21248">
    <property type="entry name" value="CARDIOLIPIN SYNTHASE"/>
    <property type="match status" value="1"/>
</dbReference>
<name>A0ABW1ADJ4_9ACTN</name>
<dbReference type="Proteomes" id="UP001596074">
    <property type="component" value="Unassembled WGS sequence"/>
</dbReference>
<accession>A0ABW1ADJ4</accession>
<dbReference type="Gene3D" id="3.30.870.10">
    <property type="entry name" value="Endonuclease Chain A"/>
    <property type="match status" value="1"/>
</dbReference>
<protein>
    <submittedName>
        <fullName evidence="2">DISARM system phospholipase D-like protein DrmC</fullName>
    </submittedName>
</protein>
<dbReference type="PROSITE" id="PS50035">
    <property type="entry name" value="PLD"/>
    <property type="match status" value="1"/>
</dbReference>
<keyword evidence="3" id="KW-1185">Reference proteome</keyword>
<proteinExistence type="predicted"/>
<gene>
    <name evidence="2" type="primary">drmC</name>
    <name evidence="2" type="ORF">ACFPZN_43850</name>
</gene>